<dbReference type="NCBIfam" id="TIGR00756">
    <property type="entry name" value="PPR"/>
    <property type="match status" value="2"/>
</dbReference>
<dbReference type="InterPro" id="IPR046960">
    <property type="entry name" value="PPR_At4g14850-like_plant"/>
</dbReference>
<sequence length="134" mass="14580">MIAGYNQYGQAEEALGIFSDMLVFGFNPDKATFLNVISACGKAGDLALGQSFHTRILKMNNCRDVAIGTALVDMYAKSGDIESAQKVFRELKTKDTMAWTSMIIGLAMQGQGEEALGTFKRMKEDAAARPDQIT</sequence>
<evidence type="ECO:0000313" key="3">
    <source>
        <dbReference type="EMBL" id="KAK2640489.1"/>
    </source>
</evidence>
<dbReference type="Proteomes" id="UP001280121">
    <property type="component" value="Unassembled WGS sequence"/>
</dbReference>
<dbReference type="Pfam" id="PF01535">
    <property type="entry name" value="PPR"/>
    <property type="match status" value="3"/>
</dbReference>
<feature type="repeat" description="PPR" evidence="2">
    <location>
        <begin position="95"/>
        <end position="129"/>
    </location>
</feature>
<accession>A0AAD9TRL8</accession>
<evidence type="ECO:0000256" key="2">
    <source>
        <dbReference type="PROSITE-ProRule" id="PRU00708"/>
    </source>
</evidence>
<keyword evidence="4" id="KW-1185">Reference proteome</keyword>
<evidence type="ECO:0000313" key="4">
    <source>
        <dbReference type="Proteomes" id="UP001280121"/>
    </source>
</evidence>
<evidence type="ECO:0008006" key="5">
    <source>
        <dbReference type="Google" id="ProtNLM"/>
    </source>
</evidence>
<reference evidence="3" key="1">
    <citation type="journal article" date="2023" name="Plant J.">
        <title>Genome sequences and population genomics provide insights into the demographic history, inbreeding, and mutation load of two 'living fossil' tree species of Dipteronia.</title>
        <authorList>
            <person name="Feng Y."/>
            <person name="Comes H.P."/>
            <person name="Chen J."/>
            <person name="Zhu S."/>
            <person name="Lu R."/>
            <person name="Zhang X."/>
            <person name="Li P."/>
            <person name="Qiu J."/>
            <person name="Olsen K.M."/>
            <person name="Qiu Y."/>
        </authorList>
    </citation>
    <scope>NUCLEOTIDE SEQUENCE</scope>
    <source>
        <strain evidence="3">KIB01</strain>
    </source>
</reference>
<dbReference type="PANTHER" id="PTHR47926">
    <property type="entry name" value="PENTATRICOPEPTIDE REPEAT-CONTAINING PROTEIN"/>
    <property type="match status" value="1"/>
</dbReference>
<dbReference type="GO" id="GO:0009451">
    <property type="term" value="P:RNA modification"/>
    <property type="evidence" value="ECO:0007669"/>
    <property type="project" value="InterPro"/>
</dbReference>
<keyword evidence="1" id="KW-0677">Repeat</keyword>
<dbReference type="AlphaFoldDB" id="A0AAD9TRL8"/>
<name>A0AAD9TRL8_9ROSI</name>
<feature type="repeat" description="PPR" evidence="2">
    <location>
        <begin position="1"/>
        <end position="28"/>
    </location>
</feature>
<organism evidence="3 4">
    <name type="scientific">Dipteronia dyeriana</name>
    <dbReference type="NCBI Taxonomy" id="168575"/>
    <lineage>
        <taxon>Eukaryota</taxon>
        <taxon>Viridiplantae</taxon>
        <taxon>Streptophyta</taxon>
        <taxon>Embryophyta</taxon>
        <taxon>Tracheophyta</taxon>
        <taxon>Spermatophyta</taxon>
        <taxon>Magnoliopsida</taxon>
        <taxon>eudicotyledons</taxon>
        <taxon>Gunneridae</taxon>
        <taxon>Pentapetalae</taxon>
        <taxon>rosids</taxon>
        <taxon>malvids</taxon>
        <taxon>Sapindales</taxon>
        <taxon>Sapindaceae</taxon>
        <taxon>Hippocastanoideae</taxon>
        <taxon>Acereae</taxon>
        <taxon>Dipteronia</taxon>
    </lineage>
</organism>
<proteinExistence type="predicted"/>
<dbReference type="Gene3D" id="1.25.40.10">
    <property type="entry name" value="Tetratricopeptide repeat domain"/>
    <property type="match status" value="1"/>
</dbReference>
<dbReference type="GO" id="GO:0003723">
    <property type="term" value="F:RNA binding"/>
    <property type="evidence" value="ECO:0007669"/>
    <property type="project" value="InterPro"/>
</dbReference>
<comment type="caution">
    <text evidence="3">The sequence shown here is derived from an EMBL/GenBank/DDBJ whole genome shotgun (WGS) entry which is preliminary data.</text>
</comment>
<gene>
    <name evidence="3" type="ORF">Ddye_028284</name>
</gene>
<dbReference type="InterPro" id="IPR002885">
    <property type="entry name" value="PPR_rpt"/>
</dbReference>
<dbReference type="InterPro" id="IPR011990">
    <property type="entry name" value="TPR-like_helical_dom_sf"/>
</dbReference>
<protein>
    <recommendedName>
        <fullName evidence="5">Pentatricopeptide repeat-containing protein</fullName>
    </recommendedName>
</protein>
<dbReference type="EMBL" id="JANJYI010000008">
    <property type="protein sequence ID" value="KAK2640489.1"/>
    <property type="molecule type" value="Genomic_DNA"/>
</dbReference>
<evidence type="ECO:0000256" key="1">
    <source>
        <dbReference type="ARBA" id="ARBA00022737"/>
    </source>
</evidence>
<dbReference type="PANTHER" id="PTHR47926:SF347">
    <property type="entry name" value="PENTATRICOPEPTIDE REPEAT-CONTAINING PROTEIN"/>
    <property type="match status" value="1"/>
</dbReference>
<dbReference type="PROSITE" id="PS51375">
    <property type="entry name" value="PPR"/>
    <property type="match status" value="2"/>
</dbReference>